<evidence type="ECO:0008006" key="4">
    <source>
        <dbReference type="Google" id="ProtNLM"/>
    </source>
</evidence>
<dbReference type="AlphaFoldDB" id="A0A3S7UUE1"/>
<sequence>MRLQKLSLGVAGVMATLFFSSSALANSTGMTGRSGKTTGQTCVSSCHGTNRASAVPTVTLEGPATLEAGATGNYKLTIANGPGVKGGLNVAASSGTLGIVGSDVKIQNSELTHTAAKAFASGAVSFDFTFKAPATAGTATLYASGNSTNSDGTWDGDNAAETTKAITVTAASTPDAGTGNPDAGNGDGDGDGDGQEEDSGCSAVGGAPLLALLGLLAAAGLRRRSA</sequence>
<dbReference type="InterPro" id="IPR017756">
    <property type="entry name" value="TM_Gly-Cys-Arg_CS"/>
</dbReference>
<feature type="compositionally biased region" description="Low complexity" evidence="1">
    <location>
        <begin position="175"/>
        <end position="184"/>
    </location>
</feature>
<accession>A0A3S7UUE1</accession>
<dbReference type="NCBIfam" id="NF041894">
    <property type="entry name" value="MXAN_6652_fam"/>
    <property type="match status" value="1"/>
</dbReference>
<protein>
    <recommendedName>
        <fullName evidence="4">Lipoprotein</fullName>
    </recommendedName>
</protein>
<feature type="signal peptide" evidence="2">
    <location>
        <begin position="1"/>
        <end position="25"/>
    </location>
</feature>
<keyword evidence="2" id="KW-0732">Signal</keyword>
<feature type="region of interest" description="Disordered" evidence="1">
    <location>
        <begin position="170"/>
        <end position="203"/>
    </location>
</feature>
<organism evidence="3">
    <name type="scientific">Hyalangium minutum</name>
    <dbReference type="NCBI Taxonomy" id="394096"/>
    <lineage>
        <taxon>Bacteria</taxon>
        <taxon>Pseudomonadati</taxon>
        <taxon>Myxococcota</taxon>
        <taxon>Myxococcia</taxon>
        <taxon>Myxococcales</taxon>
        <taxon>Cystobacterineae</taxon>
        <taxon>Archangiaceae</taxon>
        <taxon>Hyalangium</taxon>
    </lineage>
</organism>
<dbReference type="EMBL" id="MH908871">
    <property type="protein sequence ID" value="AYM52342.1"/>
    <property type="molecule type" value="Genomic_DNA"/>
</dbReference>
<feature type="compositionally biased region" description="Acidic residues" evidence="1">
    <location>
        <begin position="188"/>
        <end position="199"/>
    </location>
</feature>
<reference evidence="3" key="1">
    <citation type="journal article" date="2018" name="J. Ind. Microbiol. Biotechnol.">
        <title>Genome mining reveals uncommon alkylpyrones as type III PKS products from myxobacteria.</title>
        <authorList>
            <person name="Hug J.J."/>
            <person name="Panter F."/>
            <person name="Krug D."/>
            <person name="Muller R."/>
        </authorList>
    </citation>
    <scope>NUCLEOTIDE SEQUENCE</scope>
    <source>
        <strain evidence="3">MCy4189</strain>
    </source>
</reference>
<evidence type="ECO:0000313" key="3">
    <source>
        <dbReference type="EMBL" id="AYM52342.1"/>
    </source>
</evidence>
<name>A0A3S7UUE1_9BACT</name>
<proteinExistence type="predicted"/>
<evidence type="ECO:0000256" key="2">
    <source>
        <dbReference type="SAM" id="SignalP"/>
    </source>
</evidence>
<evidence type="ECO:0000256" key="1">
    <source>
        <dbReference type="SAM" id="MobiDB-lite"/>
    </source>
</evidence>
<dbReference type="NCBIfam" id="NF041895">
    <property type="entry name" value="choice_anch_V"/>
    <property type="match status" value="1"/>
</dbReference>
<feature type="chain" id="PRO_5019095027" description="Lipoprotein" evidence="2">
    <location>
        <begin position="26"/>
        <end position="226"/>
    </location>
</feature>
<dbReference type="NCBIfam" id="TIGR03382">
    <property type="entry name" value="GC_trans_RRR"/>
    <property type="match status" value="1"/>
</dbReference>